<feature type="region of interest" description="Disordered" evidence="1">
    <location>
        <begin position="329"/>
        <end position="348"/>
    </location>
</feature>
<dbReference type="EMBL" id="JACGWL010000479">
    <property type="protein sequence ID" value="KAK4383851.1"/>
    <property type="molecule type" value="Genomic_DNA"/>
</dbReference>
<evidence type="ECO:0000313" key="4">
    <source>
        <dbReference type="Proteomes" id="UP001289374"/>
    </source>
</evidence>
<dbReference type="CDD" id="cd01650">
    <property type="entry name" value="RT_nLTR_like"/>
    <property type="match status" value="1"/>
</dbReference>
<feature type="domain" description="Reverse transcriptase" evidence="2">
    <location>
        <begin position="123"/>
        <end position="234"/>
    </location>
</feature>
<dbReference type="SUPFAM" id="SSF56672">
    <property type="entry name" value="DNA/RNA polymerases"/>
    <property type="match status" value="1"/>
</dbReference>
<proteinExistence type="predicted"/>
<sequence length="348" mass="39287">MEISMLQQRAKLRWLKHGDQSSKVFFRKINASRVKQRVYQITKHIPFAPAEASLLIAPVTRSEVKEAFFDIDVESAVGPDGFTSAFYRTAWPVVGQAIFQAVGEFFRTGKLLKQINSTLIALIPKVNLPLYVSDYRPISCCNVLYKAITKIIVTRIQRILPLMIDYSQNGFVPGRSITDNILLAQELLAGYNQMRLHHRSSFSVSINGSIHGFFKGGRGLRQGDPMSPYLFVLVRKSGTRFSDTELKKQPNSNTTGSLKINPAKSQIIYPDQCSRKATDPAVFGVSRRHLASQIPRLEPPEPILCWPLQLIKSVLSTLHMYLGIGIHSTQRHPENSREEDEKIPLAWK</sequence>
<name>A0AAE1T979_9LAMI</name>
<dbReference type="InterPro" id="IPR052343">
    <property type="entry name" value="Retrotransposon-Effector_Assoc"/>
</dbReference>
<dbReference type="Pfam" id="PF00078">
    <property type="entry name" value="RVT_1"/>
    <property type="match status" value="1"/>
</dbReference>
<gene>
    <name evidence="3" type="ORF">Sango_3113200</name>
</gene>
<dbReference type="InterPro" id="IPR000477">
    <property type="entry name" value="RT_dom"/>
</dbReference>
<reference evidence="3" key="1">
    <citation type="submission" date="2020-06" db="EMBL/GenBank/DDBJ databases">
        <authorList>
            <person name="Li T."/>
            <person name="Hu X."/>
            <person name="Zhang T."/>
            <person name="Song X."/>
            <person name="Zhang H."/>
            <person name="Dai N."/>
            <person name="Sheng W."/>
            <person name="Hou X."/>
            <person name="Wei L."/>
        </authorList>
    </citation>
    <scope>NUCLEOTIDE SEQUENCE</scope>
    <source>
        <strain evidence="3">K16</strain>
        <tissue evidence="3">Leaf</tissue>
    </source>
</reference>
<dbReference type="PANTHER" id="PTHR46890">
    <property type="entry name" value="NON-LTR RETROLELEMENT REVERSE TRANSCRIPTASE-LIKE PROTEIN-RELATED"/>
    <property type="match status" value="1"/>
</dbReference>
<dbReference type="Proteomes" id="UP001289374">
    <property type="component" value="Unassembled WGS sequence"/>
</dbReference>
<comment type="caution">
    <text evidence="3">The sequence shown here is derived from an EMBL/GenBank/DDBJ whole genome shotgun (WGS) entry which is preliminary data.</text>
</comment>
<evidence type="ECO:0000313" key="3">
    <source>
        <dbReference type="EMBL" id="KAK4383851.1"/>
    </source>
</evidence>
<evidence type="ECO:0000259" key="2">
    <source>
        <dbReference type="Pfam" id="PF00078"/>
    </source>
</evidence>
<dbReference type="PANTHER" id="PTHR46890:SF48">
    <property type="entry name" value="RNA-DIRECTED DNA POLYMERASE"/>
    <property type="match status" value="1"/>
</dbReference>
<evidence type="ECO:0000256" key="1">
    <source>
        <dbReference type="SAM" id="MobiDB-lite"/>
    </source>
</evidence>
<keyword evidence="4" id="KW-1185">Reference proteome</keyword>
<protein>
    <recommendedName>
        <fullName evidence="2">Reverse transcriptase domain-containing protein</fullName>
    </recommendedName>
</protein>
<reference evidence="3" key="2">
    <citation type="journal article" date="2024" name="Plant">
        <title>Genomic evolution and insights into agronomic trait innovations of Sesamum species.</title>
        <authorList>
            <person name="Miao H."/>
            <person name="Wang L."/>
            <person name="Qu L."/>
            <person name="Liu H."/>
            <person name="Sun Y."/>
            <person name="Le M."/>
            <person name="Wang Q."/>
            <person name="Wei S."/>
            <person name="Zheng Y."/>
            <person name="Lin W."/>
            <person name="Duan Y."/>
            <person name="Cao H."/>
            <person name="Xiong S."/>
            <person name="Wang X."/>
            <person name="Wei L."/>
            <person name="Li C."/>
            <person name="Ma Q."/>
            <person name="Ju M."/>
            <person name="Zhao R."/>
            <person name="Li G."/>
            <person name="Mu C."/>
            <person name="Tian Q."/>
            <person name="Mei H."/>
            <person name="Zhang T."/>
            <person name="Gao T."/>
            <person name="Zhang H."/>
        </authorList>
    </citation>
    <scope>NUCLEOTIDE SEQUENCE</scope>
    <source>
        <strain evidence="3">K16</strain>
    </source>
</reference>
<feature type="compositionally biased region" description="Basic and acidic residues" evidence="1">
    <location>
        <begin position="331"/>
        <end position="348"/>
    </location>
</feature>
<accession>A0AAE1T979</accession>
<organism evidence="3 4">
    <name type="scientific">Sesamum angolense</name>
    <dbReference type="NCBI Taxonomy" id="2727404"/>
    <lineage>
        <taxon>Eukaryota</taxon>
        <taxon>Viridiplantae</taxon>
        <taxon>Streptophyta</taxon>
        <taxon>Embryophyta</taxon>
        <taxon>Tracheophyta</taxon>
        <taxon>Spermatophyta</taxon>
        <taxon>Magnoliopsida</taxon>
        <taxon>eudicotyledons</taxon>
        <taxon>Gunneridae</taxon>
        <taxon>Pentapetalae</taxon>
        <taxon>asterids</taxon>
        <taxon>lamiids</taxon>
        <taxon>Lamiales</taxon>
        <taxon>Pedaliaceae</taxon>
        <taxon>Sesamum</taxon>
    </lineage>
</organism>
<dbReference type="AlphaFoldDB" id="A0AAE1T979"/>
<dbReference type="InterPro" id="IPR043502">
    <property type="entry name" value="DNA/RNA_pol_sf"/>
</dbReference>